<dbReference type="FunFam" id="1.10.287.130:FF:000100">
    <property type="entry name" value="Sensor histidine kinase/response regulator"/>
    <property type="match status" value="1"/>
</dbReference>
<dbReference type="Gene3D" id="1.10.287.130">
    <property type="match status" value="1"/>
</dbReference>
<accession>A0A9P4VT64</accession>
<feature type="compositionally biased region" description="Polar residues" evidence="7">
    <location>
        <begin position="692"/>
        <end position="709"/>
    </location>
</feature>
<evidence type="ECO:0000313" key="10">
    <source>
        <dbReference type="EMBL" id="KAF2842773.1"/>
    </source>
</evidence>
<dbReference type="InterPro" id="IPR003661">
    <property type="entry name" value="HisK_dim/P_dom"/>
</dbReference>
<comment type="caution">
    <text evidence="10">The sequence shown here is derived from an EMBL/GenBank/DDBJ whole genome shotgun (WGS) entry which is preliminary data.</text>
</comment>
<feature type="compositionally biased region" description="Low complexity" evidence="7">
    <location>
        <begin position="648"/>
        <end position="662"/>
    </location>
</feature>
<dbReference type="SUPFAM" id="SSF55874">
    <property type="entry name" value="ATPase domain of HSP90 chaperone/DNA topoisomerase II/histidine kinase"/>
    <property type="match status" value="1"/>
</dbReference>
<dbReference type="SMART" id="SM00387">
    <property type="entry name" value="HATPase_c"/>
    <property type="match status" value="1"/>
</dbReference>
<dbReference type="PROSITE" id="PS50110">
    <property type="entry name" value="RESPONSE_REGULATORY"/>
    <property type="match status" value="1"/>
</dbReference>
<evidence type="ECO:0000256" key="3">
    <source>
        <dbReference type="ARBA" id="ARBA00022553"/>
    </source>
</evidence>
<sequence>MGGGEQSSRDEPPDILPRKTLCLSRPVPGVVVHEHDAGFREEVRKHFVVAENNAAEKLIELKQRLRTTTTEDFWEVVVEGLTDLAGAQLAFVSKRILADDEDSAVEMPPIGHPGSCLLGVAMYANDGTTGGVKKTMKNIKYHAYSCPCAYMKHDKVFIIPEMLDQFVTENPNVLPFKGESYIGIPLFADGKCFAHFGVMWSVEGARKRTLGWGYIEMMFHALEDVILERLLSGDVFPRPDALSKDPSRVIPHEAISAAQSLKPYARSLSHELRTPMQGIVGMLDVMHGTVQEAAEGLKDARLRKVFETLKENIEIVQDSSRRAVEAADNVVHAYDMNMGFPDTPHTPFDADYEDKVPCEKERRPDIVVTGNNMPINFGHNKRRRKSVAWESGNAAKIQATKSSVASRSQPSPLPSYAAFESFAVTQSALVSEQLARENSPRSMDFPLERTVAPGLRYTHVRDVLQYVVNDSLKVGGRPESAIAHETDNGEIIEVRTRSSSGNESTKTIEWSVVPGVPETLLIDEKDLSKVISCVVHNAIKFTHRGTINVAARLSPKSRYVVINVKDTGPGIPKAFLPNLFKPFAREDVSLTRQSEGLGLGLLVAKGLARKLGGDLHCTRSETSGQNRGTEFEIRVPLTPGDVCSRAGSPFSSPTPSTRSRQSADLDVPDAKGIVSPARHASPLPPSSLQREAINAQSQTSNPTPQRLSIPSPPQSTTPGRRNSRPMNRRMSSKKVTFDRNLAKKHPIRFLVAEDNKINRSLLVNMLRKLGYTTIYEAYDGAEAVRQMSVDRGEGQDIEVILMDLWMPFMDGYEATERILGMHADDSPGLRRRIEPTILAITADVTDGALERAANVGMKGFLTKPHTLLDLERLIVEYCASRDHNMVM</sequence>
<keyword evidence="3 6" id="KW-0597">Phosphoprotein</keyword>
<dbReference type="PRINTS" id="PR00344">
    <property type="entry name" value="BCTRLSENSOR"/>
</dbReference>
<dbReference type="Gene3D" id="3.30.565.10">
    <property type="entry name" value="Histidine kinase-like ATPase, C-terminal domain"/>
    <property type="match status" value="1"/>
</dbReference>
<dbReference type="AlphaFoldDB" id="A0A9P4VT64"/>
<evidence type="ECO:0000256" key="6">
    <source>
        <dbReference type="PROSITE-ProRule" id="PRU00169"/>
    </source>
</evidence>
<dbReference type="SUPFAM" id="SSF52172">
    <property type="entry name" value="CheY-like"/>
    <property type="match status" value="1"/>
</dbReference>
<feature type="region of interest" description="Disordered" evidence="7">
    <location>
        <begin position="618"/>
        <end position="665"/>
    </location>
</feature>
<keyword evidence="4" id="KW-0808">Transferase</keyword>
<dbReference type="InterPro" id="IPR004358">
    <property type="entry name" value="Sig_transdc_His_kin-like_C"/>
</dbReference>
<dbReference type="SMART" id="SM00448">
    <property type="entry name" value="REC"/>
    <property type="match status" value="1"/>
</dbReference>
<feature type="domain" description="Histidine kinase" evidence="8">
    <location>
        <begin position="523"/>
        <end position="639"/>
    </location>
</feature>
<evidence type="ECO:0000256" key="4">
    <source>
        <dbReference type="ARBA" id="ARBA00022679"/>
    </source>
</evidence>
<evidence type="ECO:0000256" key="1">
    <source>
        <dbReference type="ARBA" id="ARBA00000085"/>
    </source>
</evidence>
<evidence type="ECO:0000259" key="9">
    <source>
        <dbReference type="PROSITE" id="PS50110"/>
    </source>
</evidence>
<dbReference type="InterPro" id="IPR005467">
    <property type="entry name" value="His_kinase_dom"/>
</dbReference>
<gene>
    <name evidence="10" type="ORF">M501DRAFT_984962</name>
</gene>
<feature type="region of interest" description="Disordered" evidence="7">
    <location>
        <begin position="692"/>
        <end position="734"/>
    </location>
</feature>
<dbReference type="PANTHER" id="PTHR43047:SF2">
    <property type="entry name" value="HISTIDINE KINASE M7"/>
    <property type="match status" value="1"/>
</dbReference>
<dbReference type="GO" id="GO:0000155">
    <property type="term" value="F:phosphorelay sensor kinase activity"/>
    <property type="evidence" value="ECO:0007669"/>
    <property type="project" value="InterPro"/>
</dbReference>
<dbReference type="OrthoDB" id="60033at2759"/>
<organism evidence="10 11">
    <name type="scientific">Patellaria atrata CBS 101060</name>
    <dbReference type="NCBI Taxonomy" id="1346257"/>
    <lineage>
        <taxon>Eukaryota</taxon>
        <taxon>Fungi</taxon>
        <taxon>Dikarya</taxon>
        <taxon>Ascomycota</taxon>
        <taxon>Pezizomycotina</taxon>
        <taxon>Dothideomycetes</taxon>
        <taxon>Dothideomycetes incertae sedis</taxon>
        <taxon>Patellariales</taxon>
        <taxon>Patellariaceae</taxon>
        <taxon>Patellaria</taxon>
    </lineage>
</organism>
<dbReference type="PANTHER" id="PTHR43047">
    <property type="entry name" value="TWO-COMPONENT HISTIDINE PROTEIN KINASE"/>
    <property type="match status" value="1"/>
</dbReference>
<keyword evidence="5" id="KW-0418">Kinase</keyword>
<dbReference type="InterPro" id="IPR036890">
    <property type="entry name" value="HATPase_C_sf"/>
</dbReference>
<dbReference type="SUPFAM" id="SSF47384">
    <property type="entry name" value="Homodimeric domain of signal transducing histidine kinase"/>
    <property type="match status" value="1"/>
</dbReference>
<dbReference type="InterPro" id="IPR001789">
    <property type="entry name" value="Sig_transdc_resp-reg_receiver"/>
</dbReference>
<name>A0A9P4VT64_9PEZI</name>
<dbReference type="InterPro" id="IPR011006">
    <property type="entry name" value="CheY-like_superfamily"/>
</dbReference>
<dbReference type="Pfam" id="PF00072">
    <property type="entry name" value="Response_reg"/>
    <property type="match status" value="1"/>
</dbReference>
<dbReference type="Gene3D" id="3.40.50.2300">
    <property type="match status" value="1"/>
</dbReference>
<dbReference type="GO" id="GO:0009927">
    <property type="term" value="F:histidine phosphotransfer kinase activity"/>
    <property type="evidence" value="ECO:0007669"/>
    <property type="project" value="TreeGrafter"/>
</dbReference>
<comment type="catalytic activity">
    <reaction evidence="1">
        <text>ATP + protein L-histidine = ADP + protein N-phospho-L-histidine.</text>
        <dbReference type="EC" id="2.7.13.3"/>
    </reaction>
</comment>
<evidence type="ECO:0000256" key="5">
    <source>
        <dbReference type="ARBA" id="ARBA00022777"/>
    </source>
</evidence>
<reference evidence="10" key="1">
    <citation type="journal article" date="2020" name="Stud. Mycol.">
        <title>101 Dothideomycetes genomes: a test case for predicting lifestyles and emergence of pathogens.</title>
        <authorList>
            <person name="Haridas S."/>
            <person name="Albert R."/>
            <person name="Binder M."/>
            <person name="Bloem J."/>
            <person name="Labutti K."/>
            <person name="Salamov A."/>
            <person name="Andreopoulos B."/>
            <person name="Baker S."/>
            <person name="Barry K."/>
            <person name="Bills G."/>
            <person name="Bluhm B."/>
            <person name="Cannon C."/>
            <person name="Castanera R."/>
            <person name="Culley D."/>
            <person name="Daum C."/>
            <person name="Ezra D."/>
            <person name="Gonzalez J."/>
            <person name="Henrissat B."/>
            <person name="Kuo A."/>
            <person name="Liang C."/>
            <person name="Lipzen A."/>
            <person name="Lutzoni F."/>
            <person name="Magnuson J."/>
            <person name="Mondo S."/>
            <person name="Nolan M."/>
            <person name="Ohm R."/>
            <person name="Pangilinan J."/>
            <person name="Park H.-J."/>
            <person name="Ramirez L."/>
            <person name="Alfaro M."/>
            <person name="Sun H."/>
            <person name="Tritt A."/>
            <person name="Yoshinaga Y."/>
            <person name="Zwiers L.-H."/>
            <person name="Turgeon B."/>
            <person name="Goodwin S."/>
            <person name="Spatafora J."/>
            <person name="Crous P."/>
            <person name="Grigoriev I."/>
        </authorList>
    </citation>
    <scope>NUCLEOTIDE SEQUENCE</scope>
    <source>
        <strain evidence="10">CBS 101060</strain>
    </source>
</reference>
<dbReference type="InterPro" id="IPR003594">
    <property type="entry name" value="HATPase_dom"/>
</dbReference>
<dbReference type="PROSITE" id="PS50109">
    <property type="entry name" value="HIS_KIN"/>
    <property type="match status" value="1"/>
</dbReference>
<feature type="domain" description="Response regulatory" evidence="9">
    <location>
        <begin position="748"/>
        <end position="878"/>
    </location>
</feature>
<protein>
    <recommendedName>
        <fullName evidence="2">histidine kinase</fullName>
        <ecNumber evidence="2">2.7.13.3</ecNumber>
    </recommendedName>
</protein>
<evidence type="ECO:0000259" key="8">
    <source>
        <dbReference type="PROSITE" id="PS50109"/>
    </source>
</evidence>
<dbReference type="CDD" id="cd17546">
    <property type="entry name" value="REC_hyHK_CKI1_RcsC-like"/>
    <property type="match status" value="1"/>
</dbReference>
<evidence type="ECO:0000313" key="11">
    <source>
        <dbReference type="Proteomes" id="UP000799429"/>
    </source>
</evidence>
<dbReference type="InterPro" id="IPR036097">
    <property type="entry name" value="HisK_dim/P_sf"/>
</dbReference>
<dbReference type="CDD" id="cd00082">
    <property type="entry name" value="HisKA"/>
    <property type="match status" value="1"/>
</dbReference>
<feature type="compositionally biased region" description="Basic residues" evidence="7">
    <location>
        <begin position="721"/>
        <end position="732"/>
    </location>
</feature>
<dbReference type="EC" id="2.7.13.3" evidence="2"/>
<evidence type="ECO:0000256" key="2">
    <source>
        <dbReference type="ARBA" id="ARBA00012438"/>
    </source>
</evidence>
<dbReference type="GO" id="GO:0005886">
    <property type="term" value="C:plasma membrane"/>
    <property type="evidence" value="ECO:0007669"/>
    <property type="project" value="TreeGrafter"/>
</dbReference>
<evidence type="ECO:0000256" key="7">
    <source>
        <dbReference type="SAM" id="MobiDB-lite"/>
    </source>
</evidence>
<feature type="modified residue" description="4-aspartylphosphate" evidence="6">
    <location>
        <position position="803"/>
    </location>
</feature>
<dbReference type="Pfam" id="PF02518">
    <property type="entry name" value="HATPase_c"/>
    <property type="match status" value="1"/>
</dbReference>
<dbReference type="Proteomes" id="UP000799429">
    <property type="component" value="Unassembled WGS sequence"/>
</dbReference>
<keyword evidence="11" id="KW-1185">Reference proteome</keyword>
<proteinExistence type="predicted"/>
<dbReference type="EMBL" id="MU006089">
    <property type="protein sequence ID" value="KAF2842773.1"/>
    <property type="molecule type" value="Genomic_DNA"/>
</dbReference>